<name>A0ABQ8B8M2_BRANA</name>
<protein>
    <recommendedName>
        <fullName evidence="9">Protein arginine N-methyltransferase</fullName>
    </recommendedName>
</protein>
<dbReference type="SUPFAM" id="SSF53335">
    <property type="entry name" value="S-adenosyl-L-methionine-dependent methyltransferases"/>
    <property type="match status" value="1"/>
</dbReference>
<evidence type="ECO:0000259" key="6">
    <source>
        <dbReference type="Pfam" id="PF17286"/>
    </source>
</evidence>
<dbReference type="InterPro" id="IPR025799">
    <property type="entry name" value="Arg_MeTrfase"/>
</dbReference>
<keyword evidence="2" id="KW-0489">Methyltransferase</keyword>
<feature type="region of interest" description="Disordered" evidence="3">
    <location>
        <begin position="244"/>
        <end position="264"/>
    </location>
</feature>
<gene>
    <name evidence="7" type="ORF">HID58_040639</name>
</gene>
<evidence type="ECO:0000256" key="2">
    <source>
        <dbReference type="PROSITE-ProRule" id="PRU01015"/>
    </source>
</evidence>
<feature type="domain" description="PRMT5 arginine-N-methyltransferase" evidence="5">
    <location>
        <begin position="308"/>
        <end position="461"/>
    </location>
</feature>
<evidence type="ECO:0000256" key="3">
    <source>
        <dbReference type="SAM" id="MobiDB-lite"/>
    </source>
</evidence>
<keyword evidence="4" id="KW-0812">Transmembrane</keyword>
<organism evidence="7 8">
    <name type="scientific">Brassica napus</name>
    <name type="common">Rape</name>
    <dbReference type="NCBI Taxonomy" id="3708"/>
    <lineage>
        <taxon>Eukaryota</taxon>
        <taxon>Viridiplantae</taxon>
        <taxon>Streptophyta</taxon>
        <taxon>Embryophyta</taxon>
        <taxon>Tracheophyta</taxon>
        <taxon>Spermatophyta</taxon>
        <taxon>Magnoliopsida</taxon>
        <taxon>eudicotyledons</taxon>
        <taxon>Gunneridae</taxon>
        <taxon>Pentapetalae</taxon>
        <taxon>rosids</taxon>
        <taxon>malvids</taxon>
        <taxon>Brassicales</taxon>
        <taxon>Brassicaceae</taxon>
        <taxon>Brassiceae</taxon>
        <taxon>Brassica</taxon>
    </lineage>
</organism>
<dbReference type="Gene3D" id="3.40.50.150">
    <property type="entry name" value="Vaccinia Virus protein VP39"/>
    <property type="match status" value="1"/>
</dbReference>
<keyword evidence="8" id="KW-1185">Reference proteome</keyword>
<keyword evidence="4" id="KW-1133">Transmembrane helix</keyword>
<evidence type="ECO:0008006" key="9">
    <source>
        <dbReference type="Google" id="ProtNLM"/>
    </source>
</evidence>
<dbReference type="Proteomes" id="UP000824890">
    <property type="component" value="Unassembled WGS sequence"/>
</dbReference>
<dbReference type="PANTHER" id="PTHR10738">
    <property type="entry name" value="PROTEIN ARGININE N-METHYLTRANSFERASE 5"/>
    <property type="match status" value="1"/>
</dbReference>
<dbReference type="Pfam" id="PF05185">
    <property type="entry name" value="PRMT5"/>
    <property type="match status" value="1"/>
</dbReference>
<evidence type="ECO:0000259" key="5">
    <source>
        <dbReference type="Pfam" id="PF05185"/>
    </source>
</evidence>
<dbReference type="PANTHER" id="PTHR10738:SF0">
    <property type="entry name" value="PROTEIN ARGININE N-METHYLTRANSFERASE 5"/>
    <property type="match status" value="1"/>
</dbReference>
<dbReference type="Gene3D" id="2.70.160.11">
    <property type="entry name" value="Hnrnp arginine n-methyltransferase1"/>
    <property type="match status" value="1"/>
</dbReference>
<feature type="domain" description="PRMT5 oligomerisation" evidence="6">
    <location>
        <begin position="464"/>
        <end position="625"/>
    </location>
</feature>
<reference evidence="7 8" key="1">
    <citation type="submission" date="2021-05" db="EMBL/GenBank/DDBJ databases">
        <title>Genome Assembly of Synthetic Allotetraploid Brassica napus Reveals Homoeologous Exchanges between Subgenomes.</title>
        <authorList>
            <person name="Davis J.T."/>
        </authorList>
    </citation>
    <scope>NUCLEOTIDE SEQUENCE [LARGE SCALE GENOMIC DNA]</scope>
    <source>
        <strain evidence="8">cv. Da-Ae</strain>
        <tissue evidence="7">Seedling</tissue>
    </source>
</reference>
<keyword evidence="1 2" id="KW-0949">S-adenosyl-L-methionine</keyword>
<keyword evidence="2" id="KW-0808">Transferase</keyword>
<dbReference type="InterPro" id="IPR035248">
    <property type="entry name" value="PRMT5_C"/>
</dbReference>
<evidence type="ECO:0000256" key="4">
    <source>
        <dbReference type="SAM" id="Phobius"/>
    </source>
</evidence>
<comment type="caution">
    <text evidence="7">The sequence shown here is derived from an EMBL/GenBank/DDBJ whole genome shotgun (WGS) entry which is preliminary data.</text>
</comment>
<dbReference type="Pfam" id="PF17286">
    <property type="entry name" value="PRMT5_C"/>
    <property type="match status" value="1"/>
</dbReference>
<evidence type="ECO:0000256" key="1">
    <source>
        <dbReference type="ARBA" id="ARBA00022691"/>
    </source>
</evidence>
<dbReference type="PROSITE" id="PS51678">
    <property type="entry name" value="SAM_MT_PRMT"/>
    <property type="match status" value="1"/>
</dbReference>
<sequence>MILFQLPYRPEIFPQDVSYPGGRSLMFPRIFAQALQLDKLSSSSSPLKLKSQSNQTTPSSLQIRRIGEKKKMAVTMKHMSLIVSLFGVLSFILGVIAENKKPASGTPIHGKGVVICKYPSDPTVALGYLSAAFLLACTVAGYKSLFISYKGRSVPNSVLFKSTSFSVFFNIALITSGLALSLLLWPTITEQLHLTRNVHRNLETSCPTAKTGLLGGGAFVSLDSCLFWLVALILADNAREDHFDEADNRNGDGNSSSRDMPLGERGGWEISESRYCGVETDFSDDVPSLLSLHISTGGFDYVLAPLLGYRDFLQAPLQPLMDNLEAQTYETFERDSIKYIQYQRAVAKALVDRVPDEKASELTTFVVVGAGRGPLVRASLQAAEETGRKMKVYAVEKNPNAVVTLHNLVKMEGSCDMRFWSAPEKADILVSELLGSFGDNELSPECLDGAQRFLKPDGISIPSSYTSFIQPVTASKLYNDVKAHKDLAHFETAYVVKLHSVAKLAPSQSVFIFTHPNFSAKANNQRYKKLHFNLPSDAGSALGFAGYFDSVLYKDVHLGTEPTTATPNMFPIFFPLKKPVEVHPDSPLEVHFWRCCGSSKVWYEWSVSSPTPSPMHNTNGRSYWVGL</sequence>
<evidence type="ECO:0000313" key="7">
    <source>
        <dbReference type="EMBL" id="KAH0901136.1"/>
    </source>
</evidence>
<dbReference type="InterPro" id="IPR035075">
    <property type="entry name" value="PRMT5"/>
</dbReference>
<feature type="transmembrane region" description="Helical" evidence="4">
    <location>
        <begin position="167"/>
        <end position="188"/>
    </location>
</feature>
<feature type="transmembrane region" description="Helical" evidence="4">
    <location>
        <begin position="79"/>
        <end position="97"/>
    </location>
</feature>
<dbReference type="InterPro" id="IPR009606">
    <property type="entry name" value="DEAL/Modifying_wall_lignin1/2"/>
</dbReference>
<dbReference type="InterPro" id="IPR029063">
    <property type="entry name" value="SAM-dependent_MTases_sf"/>
</dbReference>
<dbReference type="EMBL" id="JAGKQM010000011">
    <property type="protein sequence ID" value="KAH0901136.1"/>
    <property type="molecule type" value="Genomic_DNA"/>
</dbReference>
<feature type="transmembrane region" description="Helical" evidence="4">
    <location>
        <begin position="125"/>
        <end position="146"/>
    </location>
</feature>
<accession>A0ABQ8B8M2</accession>
<keyword evidence="4" id="KW-0472">Membrane</keyword>
<evidence type="ECO:0000313" key="8">
    <source>
        <dbReference type="Proteomes" id="UP000824890"/>
    </source>
</evidence>
<proteinExistence type="predicted"/>
<dbReference type="Pfam" id="PF06749">
    <property type="entry name" value="DUF1218"/>
    <property type="match status" value="1"/>
</dbReference>